<dbReference type="HOGENOM" id="CLU_1252358_0_0_1"/>
<reference evidence="2" key="2">
    <citation type="submission" date="2018-05" db="EMBL/GenBank/DDBJ databases">
        <title>OmerRS3 (Oryza meridionalis Reference Sequence Version 3).</title>
        <authorList>
            <person name="Zhang J."/>
            <person name="Kudrna D."/>
            <person name="Lee S."/>
            <person name="Talag J."/>
            <person name="Welchert J."/>
            <person name="Wing R.A."/>
        </authorList>
    </citation>
    <scope>NUCLEOTIDE SEQUENCE [LARGE SCALE GENOMIC DNA]</scope>
    <source>
        <strain evidence="2">cv. OR44</strain>
    </source>
</reference>
<keyword evidence="1" id="KW-1133">Transmembrane helix</keyword>
<keyword evidence="3" id="KW-1185">Reference proteome</keyword>
<accession>A0A0E0CAE9</accession>
<dbReference type="AlphaFoldDB" id="A0A0E0CAE9"/>
<proteinExistence type="predicted"/>
<keyword evidence="1" id="KW-0812">Transmembrane</keyword>
<evidence type="ECO:0000256" key="1">
    <source>
        <dbReference type="SAM" id="Phobius"/>
    </source>
</evidence>
<dbReference type="Gramene" id="OMERI01G34490.4">
    <property type="protein sequence ID" value="OMERI01G34490.4"/>
    <property type="gene ID" value="OMERI01G34490"/>
</dbReference>
<keyword evidence="1" id="KW-0472">Membrane</keyword>
<name>A0A0E0CAE9_9ORYZ</name>
<dbReference type="EnsemblPlants" id="OMERI01G34490.4">
    <property type="protein sequence ID" value="OMERI01G34490.4"/>
    <property type="gene ID" value="OMERI01G34490"/>
</dbReference>
<evidence type="ECO:0000313" key="3">
    <source>
        <dbReference type="Proteomes" id="UP000008021"/>
    </source>
</evidence>
<protein>
    <submittedName>
        <fullName evidence="2">Uncharacterized protein</fullName>
    </submittedName>
</protein>
<evidence type="ECO:0000313" key="2">
    <source>
        <dbReference type="EnsemblPlants" id="OMERI01G34490.4"/>
    </source>
</evidence>
<sequence length="221" mass="23883">MDQRTSAQRRMAGRAARSGAVHSAASAITFSMAATTALVLRIRASIATTASPSRHFRSACVHTTKSRMQWTHSNKHPPSGNGSGEAVPNPYYSFRLVIDGPYVEPSCRFPLAPAAAAAVARCCSCWKSRRMDQRTSAQRRMAGRAARSGAVHSAASAITFSMAATTALVLRIRASIATTASPSRHFRSACVHTVISSNTFRATTWETLSVAVRMWFLPIVW</sequence>
<feature type="transmembrane region" description="Helical" evidence="1">
    <location>
        <begin position="20"/>
        <end position="40"/>
    </location>
</feature>
<reference evidence="2" key="1">
    <citation type="submission" date="2015-04" db="UniProtKB">
        <authorList>
            <consortium name="EnsemblPlants"/>
        </authorList>
    </citation>
    <scope>IDENTIFICATION</scope>
</reference>
<organism evidence="2">
    <name type="scientific">Oryza meridionalis</name>
    <dbReference type="NCBI Taxonomy" id="40149"/>
    <lineage>
        <taxon>Eukaryota</taxon>
        <taxon>Viridiplantae</taxon>
        <taxon>Streptophyta</taxon>
        <taxon>Embryophyta</taxon>
        <taxon>Tracheophyta</taxon>
        <taxon>Spermatophyta</taxon>
        <taxon>Magnoliopsida</taxon>
        <taxon>Liliopsida</taxon>
        <taxon>Poales</taxon>
        <taxon>Poaceae</taxon>
        <taxon>BOP clade</taxon>
        <taxon>Oryzoideae</taxon>
        <taxon>Oryzeae</taxon>
        <taxon>Oryzinae</taxon>
        <taxon>Oryza</taxon>
    </lineage>
</organism>
<dbReference type="Proteomes" id="UP000008021">
    <property type="component" value="Chromosome 1"/>
</dbReference>